<evidence type="ECO:0000256" key="1">
    <source>
        <dbReference type="ARBA" id="ARBA00004651"/>
    </source>
</evidence>
<evidence type="ECO:0000256" key="4">
    <source>
        <dbReference type="ARBA" id="ARBA00022692"/>
    </source>
</evidence>
<dbReference type="Proteomes" id="UP000257323">
    <property type="component" value="Unassembled WGS sequence"/>
</dbReference>
<comment type="catalytic activity">
    <reaction evidence="7">
        <text>a quinone + NADH + 5 H(+)(in) = a quinol + NAD(+) + 4 H(+)(out)</text>
        <dbReference type="Rhea" id="RHEA:57888"/>
        <dbReference type="ChEBI" id="CHEBI:15378"/>
        <dbReference type="ChEBI" id="CHEBI:24646"/>
        <dbReference type="ChEBI" id="CHEBI:57540"/>
        <dbReference type="ChEBI" id="CHEBI:57945"/>
        <dbReference type="ChEBI" id="CHEBI:132124"/>
    </reaction>
</comment>
<evidence type="ECO:0000256" key="2">
    <source>
        <dbReference type="ARBA" id="ARBA00010388"/>
    </source>
</evidence>
<dbReference type="HAMAP" id="MF_01456">
    <property type="entry name" value="NDH1_NuoK"/>
    <property type="match status" value="1"/>
</dbReference>
<keyword evidence="7" id="KW-1278">Translocase</keyword>
<organism evidence="8 9">
    <name type="scientific">Candidatus Saccharicenans subterraneus</name>
    <dbReference type="NCBI Taxonomy" id="2508984"/>
    <lineage>
        <taxon>Bacteria</taxon>
        <taxon>Candidatus Aminicenantota</taxon>
        <taxon>Candidatus Aminicenantia</taxon>
        <taxon>Candidatus Aminicenantales</taxon>
        <taxon>Candidatus Saccharicenantaceae</taxon>
        <taxon>Candidatus Saccharicenans</taxon>
    </lineage>
</organism>
<dbReference type="InterPro" id="IPR001133">
    <property type="entry name" value="NADH_UbQ_OxRdtase_chain4L/K"/>
</dbReference>
<dbReference type="GO" id="GO:0050136">
    <property type="term" value="F:NADH dehydrogenase (quinone) (non-electrogenic) activity"/>
    <property type="evidence" value="ECO:0007669"/>
    <property type="project" value="UniProtKB-UniRule"/>
</dbReference>
<name>A0A3E2BPZ9_9BACT</name>
<evidence type="ECO:0000313" key="8">
    <source>
        <dbReference type="EMBL" id="RFT16850.1"/>
    </source>
</evidence>
<comment type="similarity">
    <text evidence="2">Belongs to the CPA3 antiporters (TC 2.A.63) subunit C family.</text>
</comment>
<protein>
    <recommendedName>
        <fullName evidence="7">NADH-quinone oxidoreductase subunit K</fullName>
        <ecNumber evidence="7">7.1.1.-</ecNumber>
    </recommendedName>
    <alternativeName>
        <fullName evidence="7">NADH dehydrogenase I subunit K</fullName>
    </alternativeName>
    <alternativeName>
        <fullName evidence="7">NDH-1 subunit K</fullName>
    </alternativeName>
</protein>
<dbReference type="EC" id="7.1.1.-" evidence="7"/>
<keyword evidence="7" id="KW-0813">Transport</keyword>
<proteinExistence type="inferred from homology"/>
<keyword evidence="6 7" id="KW-0472">Membrane</keyword>
<keyword evidence="4 7" id="KW-0812">Transmembrane</keyword>
<keyword evidence="5 7" id="KW-1133">Transmembrane helix</keyword>
<dbReference type="PANTHER" id="PTHR34583">
    <property type="entry name" value="ANTIPORTER SUBUNIT MNHC2-RELATED"/>
    <property type="match status" value="1"/>
</dbReference>
<dbReference type="EMBL" id="QUAH01000001">
    <property type="protein sequence ID" value="RFT16850.1"/>
    <property type="molecule type" value="Genomic_DNA"/>
</dbReference>
<keyword evidence="3 7" id="KW-1003">Cell membrane</keyword>
<dbReference type="Pfam" id="PF00420">
    <property type="entry name" value="Oxidored_q2"/>
    <property type="match status" value="1"/>
</dbReference>
<comment type="caution">
    <text evidence="8">The sequence shown here is derived from an EMBL/GenBank/DDBJ whole genome shotgun (WGS) entry which is preliminary data.</text>
</comment>
<reference evidence="8 9" key="1">
    <citation type="submission" date="2018-08" db="EMBL/GenBank/DDBJ databases">
        <title>Genome analysis of the thermophilic bacterium of the candidate phylum Aminicenantes from deep subsurface aquifer revealed its physiology and ecological role.</title>
        <authorList>
            <person name="Kadnikov V.V."/>
            <person name="Mardanov A.V."/>
            <person name="Beletsky A.V."/>
            <person name="Karnachuk O.V."/>
            <person name="Ravin N.V."/>
        </authorList>
    </citation>
    <scope>NUCLEOTIDE SEQUENCE [LARGE SCALE GENOMIC DNA]</scope>
    <source>
        <strain evidence="8">BY38</strain>
    </source>
</reference>
<evidence type="ECO:0000313" key="9">
    <source>
        <dbReference type="Proteomes" id="UP000257323"/>
    </source>
</evidence>
<dbReference type="GO" id="GO:0042773">
    <property type="term" value="P:ATP synthesis coupled electron transport"/>
    <property type="evidence" value="ECO:0007669"/>
    <property type="project" value="InterPro"/>
</dbReference>
<comment type="subcellular location">
    <subcellularLocation>
        <location evidence="1 7">Cell membrane</location>
        <topology evidence="1 7">Multi-pass membrane protein</topology>
    </subcellularLocation>
</comment>
<evidence type="ECO:0000256" key="7">
    <source>
        <dbReference type="HAMAP-Rule" id="MF_01456"/>
    </source>
</evidence>
<comment type="subunit">
    <text evidence="7">NDH-1 is composed of 14 different subunits. Subunits NuoA, H, J, K, L, M, N constitute the membrane sector of the complex.</text>
</comment>
<dbReference type="InterPro" id="IPR039428">
    <property type="entry name" value="NUOK/Mnh_C1-like"/>
</dbReference>
<dbReference type="GO" id="GO:0048038">
    <property type="term" value="F:quinone binding"/>
    <property type="evidence" value="ECO:0007669"/>
    <property type="project" value="UniProtKB-KW"/>
</dbReference>
<comment type="function">
    <text evidence="7">NDH-1 shuttles electrons from NADH, via FMN and iron-sulfur (Fe-S) centers, to quinones in the respiratory chain. The immediate electron acceptor for the enzyme in this species is believed to be ubiquinone. Couples the redox reaction to proton translocation (for every two electrons transferred, four hydrogen ions are translocated across the cytoplasmic membrane), and thus conserves the redox energy in a proton gradient.</text>
</comment>
<dbReference type="AlphaFoldDB" id="A0A3E2BPZ9"/>
<feature type="transmembrane region" description="Helical" evidence="7">
    <location>
        <begin position="65"/>
        <end position="86"/>
    </location>
</feature>
<comment type="similarity">
    <text evidence="7">Belongs to the complex I subunit 4L family.</text>
</comment>
<gene>
    <name evidence="7" type="primary">nuoK</name>
    <name evidence="8" type="ORF">OP8BY_0792</name>
</gene>
<dbReference type="InterPro" id="IPR050601">
    <property type="entry name" value="CPA3_antiporter_subunitC"/>
</dbReference>
<evidence type="ECO:0000256" key="5">
    <source>
        <dbReference type="ARBA" id="ARBA00022989"/>
    </source>
</evidence>
<feature type="transmembrane region" description="Helical" evidence="7">
    <location>
        <begin position="32"/>
        <end position="53"/>
    </location>
</feature>
<evidence type="ECO:0000256" key="6">
    <source>
        <dbReference type="ARBA" id="ARBA00023136"/>
    </source>
</evidence>
<dbReference type="PANTHER" id="PTHR34583:SF2">
    <property type="entry name" value="ANTIPORTER SUBUNIT MNHC2-RELATED"/>
    <property type="match status" value="1"/>
</dbReference>
<dbReference type="GO" id="GO:0005886">
    <property type="term" value="C:plasma membrane"/>
    <property type="evidence" value="ECO:0007669"/>
    <property type="project" value="UniProtKB-SubCell"/>
</dbReference>
<accession>A0A3E2BPZ9</accession>
<keyword evidence="7" id="KW-0874">Quinone</keyword>
<feature type="transmembrane region" description="Helical" evidence="7">
    <location>
        <begin position="6"/>
        <end position="25"/>
    </location>
</feature>
<evidence type="ECO:0000256" key="3">
    <source>
        <dbReference type="ARBA" id="ARBA00022475"/>
    </source>
</evidence>
<keyword evidence="7" id="KW-0830">Ubiquinone</keyword>
<dbReference type="Gene3D" id="1.10.287.3510">
    <property type="match status" value="1"/>
</dbReference>
<sequence>MSNLWFLYLFFAALLVFIGLYCLLTMRNLIKLFIAVEVISKGVSLAIVATGAVKNNILLAQSLAITYIVVEVALVATALALIINIYKKNKSLDVRLLSKLKG</sequence>
<keyword evidence="7" id="KW-0520">NAD</keyword>